<reference evidence="1" key="1">
    <citation type="submission" date="2023-10" db="EMBL/GenBank/DDBJ databases">
        <title>Genome assembly of Pristionchus species.</title>
        <authorList>
            <person name="Yoshida K."/>
            <person name="Sommer R.J."/>
        </authorList>
    </citation>
    <scope>NUCLEOTIDE SEQUENCE</scope>
    <source>
        <strain evidence="1">RS0144</strain>
    </source>
</reference>
<organism evidence="1 2">
    <name type="scientific">Pristionchus entomophagus</name>
    <dbReference type="NCBI Taxonomy" id="358040"/>
    <lineage>
        <taxon>Eukaryota</taxon>
        <taxon>Metazoa</taxon>
        <taxon>Ecdysozoa</taxon>
        <taxon>Nematoda</taxon>
        <taxon>Chromadorea</taxon>
        <taxon>Rhabditida</taxon>
        <taxon>Rhabditina</taxon>
        <taxon>Diplogasteromorpha</taxon>
        <taxon>Diplogasteroidea</taxon>
        <taxon>Neodiplogasteridae</taxon>
        <taxon>Pristionchus</taxon>
    </lineage>
</organism>
<dbReference type="AlphaFoldDB" id="A0AAV5U2Z5"/>
<comment type="caution">
    <text evidence="1">The sequence shown here is derived from an EMBL/GenBank/DDBJ whole genome shotgun (WGS) entry which is preliminary data.</text>
</comment>
<dbReference type="PANTHER" id="PTHR47022:SF1">
    <property type="entry name" value="BTB AND MATH DOMAIN-CONTAINING PROTEIN 36-RELATED"/>
    <property type="match status" value="1"/>
</dbReference>
<accession>A0AAV5U2Z5</accession>
<sequence length="96" mass="11183">MIAEETVEIAVKLADRFDDKRILVDAENYLIATKGMKLVEKLYMASRYNLQTLLNDCMVKMDSREKIIEMKGSTKYDDLTNQIKDELFELLIDVTE</sequence>
<gene>
    <name evidence="1" type="ORF">PENTCL1PPCAC_23291</name>
</gene>
<proteinExistence type="predicted"/>
<protein>
    <submittedName>
        <fullName evidence="1">Uncharacterized protein</fullName>
    </submittedName>
</protein>
<keyword evidence="2" id="KW-1185">Reference proteome</keyword>
<evidence type="ECO:0000313" key="2">
    <source>
        <dbReference type="Proteomes" id="UP001432027"/>
    </source>
</evidence>
<dbReference type="Proteomes" id="UP001432027">
    <property type="component" value="Unassembled WGS sequence"/>
</dbReference>
<dbReference type="PANTHER" id="PTHR47022">
    <property type="entry name" value="BTB AND MATH DOMAIN-CONTAINING PROTEIN 36-RELATED"/>
    <property type="match status" value="1"/>
</dbReference>
<name>A0AAV5U2Z5_9BILA</name>
<dbReference type="EMBL" id="BTSX01000005">
    <property type="protein sequence ID" value="GMT01117.1"/>
    <property type="molecule type" value="Genomic_DNA"/>
</dbReference>
<evidence type="ECO:0000313" key="1">
    <source>
        <dbReference type="EMBL" id="GMT01117.1"/>
    </source>
</evidence>